<reference evidence="3" key="1">
    <citation type="submission" date="2018-06" db="EMBL/GenBank/DDBJ databases">
        <authorList>
            <person name="Zhirakovskaya E."/>
        </authorList>
    </citation>
    <scope>NUCLEOTIDE SEQUENCE</scope>
</reference>
<dbReference type="PANTHER" id="PTHR35936">
    <property type="entry name" value="MEMBRANE-BOUND LYTIC MUREIN TRANSGLYCOSYLASE F"/>
    <property type="match status" value="1"/>
</dbReference>
<dbReference type="AlphaFoldDB" id="A0A3B0XFB7"/>
<dbReference type="SUPFAM" id="SSF53850">
    <property type="entry name" value="Periplasmic binding protein-like II"/>
    <property type="match status" value="1"/>
</dbReference>
<dbReference type="PANTHER" id="PTHR35936:SF35">
    <property type="entry name" value="L-CYSTINE-BINDING PROTEIN TCYJ"/>
    <property type="match status" value="1"/>
</dbReference>
<proteinExistence type="predicted"/>
<evidence type="ECO:0000259" key="2">
    <source>
        <dbReference type="Pfam" id="PF00497"/>
    </source>
</evidence>
<organism evidence="3">
    <name type="scientific">hydrothermal vent metagenome</name>
    <dbReference type="NCBI Taxonomy" id="652676"/>
    <lineage>
        <taxon>unclassified sequences</taxon>
        <taxon>metagenomes</taxon>
        <taxon>ecological metagenomes</taxon>
    </lineage>
</organism>
<dbReference type="Pfam" id="PF00497">
    <property type="entry name" value="SBP_bac_3"/>
    <property type="match status" value="1"/>
</dbReference>
<evidence type="ECO:0000313" key="3">
    <source>
        <dbReference type="EMBL" id="VAW67005.1"/>
    </source>
</evidence>
<keyword evidence="1" id="KW-0732">Signal</keyword>
<dbReference type="EMBL" id="UOFI01000089">
    <property type="protein sequence ID" value="VAW67005.1"/>
    <property type="molecule type" value="Genomic_DNA"/>
</dbReference>
<sequence length="245" mass="28352">MLSGRFVIPFSSLLLICLFLFLLENANAALTITSGRGEPFVNAKQTGFYDLIVKNMFQRVGVEVRTVTLPSERSLINANTGVDDGNIARIKGIEKKYKNLLMVPGKIIDFDFVAFTKNRQFEVVGWEGLKPYNVAFINGWKAFEKKVKHYKSLMRTRDSAQLFELLNNDRVDIVLYDLWSGVWWTRQHADDIHYLQPPIASYELYLYINKKHKKLLSGLSRALRSMKEDGTYQRIYDETLNKLLK</sequence>
<dbReference type="Gene3D" id="3.40.190.10">
    <property type="entry name" value="Periplasmic binding protein-like II"/>
    <property type="match status" value="2"/>
</dbReference>
<dbReference type="InterPro" id="IPR001638">
    <property type="entry name" value="Solute-binding_3/MltF_N"/>
</dbReference>
<feature type="domain" description="Solute-binding protein family 3/N-terminal" evidence="2">
    <location>
        <begin position="44"/>
        <end position="238"/>
    </location>
</feature>
<gene>
    <name evidence="3" type="ORF">MNBD_GAMMA09-1462</name>
</gene>
<accession>A0A3B0XFB7</accession>
<evidence type="ECO:0000256" key="1">
    <source>
        <dbReference type="ARBA" id="ARBA00022729"/>
    </source>
</evidence>
<name>A0A3B0XFB7_9ZZZZ</name>
<protein>
    <recommendedName>
        <fullName evidence="2">Solute-binding protein family 3/N-terminal domain-containing protein</fullName>
    </recommendedName>
</protein>